<dbReference type="GO" id="GO:0016020">
    <property type="term" value="C:membrane"/>
    <property type="evidence" value="ECO:0007669"/>
    <property type="project" value="UniProtKB-SubCell"/>
</dbReference>
<evidence type="ECO:0000256" key="4">
    <source>
        <dbReference type="ARBA" id="ARBA00022692"/>
    </source>
</evidence>
<evidence type="ECO:0000256" key="5">
    <source>
        <dbReference type="ARBA" id="ARBA00022989"/>
    </source>
</evidence>
<feature type="transmembrane region" description="Helical" evidence="7">
    <location>
        <begin position="137"/>
        <end position="156"/>
    </location>
</feature>
<dbReference type="AlphaFoldDB" id="A0A067F140"/>
<dbReference type="InterPro" id="IPR009262">
    <property type="entry name" value="SLC35_F1/F2/F6"/>
</dbReference>
<name>A0A067F140_CITSI</name>
<dbReference type="PaxDb" id="2711-XP_006481805.1"/>
<dbReference type="SMR" id="A0A067F140"/>
<evidence type="ECO:0000256" key="6">
    <source>
        <dbReference type="ARBA" id="ARBA00023136"/>
    </source>
</evidence>
<sequence>MNLMNAIISCWSGRSQMALRTLYLLLLGQLVSFSLALSSFTTAVITDLGVDAPITQSVLCYLSLALAYGGILLYRRQRLQVSWYWYLLLGFVDVQGNFLFNKAFQFTSISSVTLLDCCAIPCAIVFTWVFLGTRYSVWQLFGASLCVLGLGLMLLSDAEMAGGGGSRPLLGDILVIAGAIFFAMSYVGEEFLVKKIDRVEVVCMIGVYGLLVSVVQLYPFLLGDMITFTYNKLYTSLCGMIKFPFAFIPLPSFRSTLELKSLESVKWSTDIILSFVGNAASSFMFYTLVPFVLKLSGATMLILSVLTSDMWAVILRIFCYHQQVNWTYYLAFAAVLIGLIIYSTTAKDLLPIPALENGNYDVQYQRLDDENMASRGKESFY</sequence>
<keyword evidence="6 7" id="KW-0472">Membrane</keyword>
<evidence type="ECO:0000256" key="2">
    <source>
        <dbReference type="ARBA" id="ARBA00007863"/>
    </source>
</evidence>
<dbReference type="Proteomes" id="UP000027120">
    <property type="component" value="Unassembled WGS sequence"/>
</dbReference>
<feature type="transmembrane region" description="Helical" evidence="7">
    <location>
        <begin position="199"/>
        <end position="221"/>
    </location>
</feature>
<gene>
    <name evidence="8" type="ORF">CISIN_1g016869mg</name>
</gene>
<evidence type="ECO:0000256" key="7">
    <source>
        <dbReference type="SAM" id="Phobius"/>
    </source>
</evidence>
<feature type="transmembrane region" description="Helical" evidence="7">
    <location>
        <begin position="233"/>
        <end position="250"/>
    </location>
</feature>
<comment type="similarity">
    <text evidence="2">Belongs to the SLC35F solute transporter family.</text>
</comment>
<keyword evidence="4 7" id="KW-0812">Transmembrane</keyword>
<evidence type="ECO:0008006" key="10">
    <source>
        <dbReference type="Google" id="ProtNLM"/>
    </source>
</evidence>
<organism evidence="8 9">
    <name type="scientific">Citrus sinensis</name>
    <name type="common">Sweet orange</name>
    <name type="synonym">Citrus aurantium var. sinensis</name>
    <dbReference type="NCBI Taxonomy" id="2711"/>
    <lineage>
        <taxon>Eukaryota</taxon>
        <taxon>Viridiplantae</taxon>
        <taxon>Streptophyta</taxon>
        <taxon>Embryophyta</taxon>
        <taxon>Tracheophyta</taxon>
        <taxon>Spermatophyta</taxon>
        <taxon>Magnoliopsida</taxon>
        <taxon>eudicotyledons</taxon>
        <taxon>Gunneridae</taxon>
        <taxon>Pentapetalae</taxon>
        <taxon>rosids</taxon>
        <taxon>malvids</taxon>
        <taxon>Sapindales</taxon>
        <taxon>Rutaceae</taxon>
        <taxon>Aurantioideae</taxon>
        <taxon>Citrus</taxon>
    </lineage>
</organism>
<comment type="subcellular location">
    <subcellularLocation>
        <location evidence="1">Membrane</location>
        <topology evidence="1">Multi-pass membrane protein</topology>
    </subcellularLocation>
</comment>
<feature type="transmembrane region" description="Helical" evidence="7">
    <location>
        <begin position="271"/>
        <end position="293"/>
    </location>
</feature>
<dbReference type="Pfam" id="PF06027">
    <property type="entry name" value="SLC35F"/>
    <property type="match status" value="2"/>
</dbReference>
<reference evidence="8 9" key="1">
    <citation type="submission" date="2014-04" db="EMBL/GenBank/DDBJ databases">
        <authorList>
            <consortium name="International Citrus Genome Consortium"/>
            <person name="Gmitter F."/>
            <person name="Chen C."/>
            <person name="Farmerie W."/>
            <person name="Harkins T."/>
            <person name="Desany B."/>
            <person name="Mohiuddin M."/>
            <person name="Kodira C."/>
            <person name="Borodovsky M."/>
            <person name="Lomsadze A."/>
            <person name="Burns P."/>
            <person name="Jenkins J."/>
            <person name="Prochnik S."/>
            <person name="Shu S."/>
            <person name="Chapman J."/>
            <person name="Pitluck S."/>
            <person name="Schmutz J."/>
            <person name="Rokhsar D."/>
        </authorList>
    </citation>
    <scope>NUCLEOTIDE SEQUENCE</scope>
</reference>
<evidence type="ECO:0000313" key="9">
    <source>
        <dbReference type="Proteomes" id="UP000027120"/>
    </source>
</evidence>
<dbReference type="PANTHER" id="PTHR14233:SF18">
    <property type="entry name" value="OS05G0444300 PROTEIN"/>
    <property type="match status" value="1"/>
</dbReference>
<dbReference type="SUPFAM" id="SSF103481">
    <property type="entry name" value="Multidrug resistance efflux transporter EmrE"/>
    <property type="match status" value="1"/>
</dbReference>
<evidence type="ECO:0000256" key="1">
    <source>
        <dbReference type="ARBA" id="ARBA00004141"/>
    </source>
</evidence>
<feature type="transmembrane region" description="Helical" evidence="7">
    <location>
        <begin position="81"/>
        <end position="100"/>
    </location>
</feature>
<feature type="transmembrane region" description="Helical" evidence="7">
    <location>
        <begin position="326"/>
        <end position="345"/>
    </location>
</feature>
<dbReference type="PANTHER" id="PTHR14233">
    <property type="entry name" value="DUF914-RELATED"/>
    <property type="match status" value="1"/>
</dbReference>
<dbReference type="EMBL" id="KK784928">
    <property type="protein sequence ID" value="KDO61109.1"/>
    <property type="molecule type" value="Genomic_DNA"/>
</dbReference>
<keyword evidence="5 7" id="KW-1133">Transmembrane helix</keyword>
<evidence type="ECO:0000313" key="8">
    <source>
        <dbReference type="EMBL" id="KDO61109.1"/>
    </source>
</evidence>
<feature type="transmembrane region" description="Helical" evidence="7">
    <location>
        <begin position="299"/>
        <end position="319"/>
    </location>
</feature>
<accession>A0A067F140</accession>
<dbReference type="InterPro" id="IPR052221">
    <property type="entry name" value="SLC35F_Transporter"/>
</dbReference>
<proteinExistence type="inferred from homology"/>
<dbReference type="GO" id="GO:0022857">
    <property type="term" value="F:transmembrane transporter activity"/>
    <property type="evidence" value="ECO:0007669"/>
    <property type="project" value="InterPro"/>
</dbReference>
<dbReference type="eggNOG" id="KOG2766">
    <property type="taxonomic scope" value="Eukaryota"/>
</dbReference>
<evidence type="ECO:0000256" key="3">
    <source>
        <dbReference type="ARBA" id="ARBA00022448"/>
    </source>
</evidence>
<keyword evidence="9" id="KW-1185">Reference proteome</keyword>
<feature type="transmembrane region" description="Helical" evidence="7">
    <location>
        <begin position="106"/>
        <end position="130"/>
    </location>
</feature>
<dbReference type="InterPro" id="IPR037185">
    <property type="entry name" value="EmrE-like"/>
</dbReference>
<feature type="transmembrane region" description="Helical" evidence="7">
    <location>
        <begin position="54"/>
        <end position="74"/>
    </location>
</feature>
<protein>
    <recommendedName>
        <fullName evidence="10">EamA domain-containing protein</fullName>
    </recommendedName>
</protein>
<keyword evidence="3" id="KW-0813">Transport</keyword>
<feature type="transmembrane region" description="Helical" evidence="7">
    <location>
        <begin position="168"/>
        <end position="187"/>
    </location>
</feature>